<evidence type="ECO:0000256" key="1">
    <source>
        <dbReference type="ARBA" id="ARBA00022553"/>
    </source>
</evidence>
<sequence length="228" mass="26322">MPEKILVIDDDETTVQLISILLERRGYEVIKAYRAEEGLRKAYRAHPDLVLLDVMMPDMDGWEVCRRLRELSDVPIVFISARGEIRDVVKGLEMGADDYIIKPYDNDELVARVRAHLRRSPGPAVSEELVFDGGQFRVNFLNREVKVKNRVVHLTPKEFNLLGVLVRNAGRVITRTELVKEAWGPEYADAIDSLKLYIHYLRQKIETDPQRPEYILTSRGVGYRFASR</sequence>
<feature type="domain" description="Response regulatory" evidence="8">
    <location>
        <begin position="4"/>
        <end position="117"/>
    </location>
</feature>
<dbReference type="PANTHER" id="PTHR48111:SF50">
    <property type="entry name" value="KDP OPERON TRANSCRIPTIONAL REGULATORY PROTEIN KDPE"/>
    <property type="match status" value="1"/>
</dbReference>
<dbReference type="Gene3D" id="3.40.50.2300">
    <property type="match status" value="1"/>
</dbReference>
<feature type="modified residue" description="4-aspartylphosphate" evidence="6">
    <location>
        <position position="53"/>
    </location>
</feature>
<evidence type="ECO:0000259" key="8">
    <source>
        <dbReference type="PROSITE" id="PS50110"/>
    </source>
</evidence>
<evidence type="ECO:0000256" key="2">
    <source>
        <dbReference type="ARBA" id="ARBA00023012"/>
    </source>
</evidence>
<keyword evidence="3" id="KW-0805">Transcription regulation</keyword>
<keyword evidence="2" id="KW-0902">Two-component regulatory system</keyword>
<evidence type="ECO:0000313" key="11">
    <source>
        <dbReference type="Proteomes" id="UP000228921"/>
    </source>
</evidence>
<dbReference type="GO" id="GO:0032993">
    <property type="term" value="C:protein-DNA complex"/>
    <property type="evidence" value="ECO:0007669"/>
    <property type="project" value="TreeGrafter"/>
</dbReference>
<dbReference type="AlphaFoldDB" id="A0A2M8NZR7"/>
<keyword evidence="5" id="KW-0804">Transcription</keyword>
<evidence type="ECO:0000259" key="9">
    <source>
        <dbReference type="PROSITE" id="PS51755"/>
    </source>
</evidence>
<comment type="caution">
    <text evidence="10">The sequence shown here is derived from an EMBL/GenBank/DDBJ whole genome shotgun (WGS) entry which is preliminary data.</text>
</comment>
<proteinExistence type="predicted"/>
<protein>
    <submittedName>
        <fullName evidence="10">DNA-binding response regulator</fullName>
    </submittedName>
</protein>
<dbReference type="FunFam" id="3.40.50.2300:FF:000001">
    <property type="entry name" value="DNA-binding response regulator PhoB"/>
    <property type="match status" value="1"/>
</dbReference>
<dbReference type="GO" id="GO:0000156">
    <property type="term" value="F:phosphorelay response regulator activity"/>
    <property type="evidence" value="ECO:0007669"/>
    <property type="project" value="TreeGrafter"/>
</dbReference>
<dbReference type="EMBL" id="PGTK01000006">
    <property type="protein sequence ID" value="PJF30791.1"/>
    <property type="molecule type" value="Genomic_DNA"/>
</dbReference>
<evidence type="ECO:0000256" key="3">
    <source>
        <dbReference type="ARBA" id="ARBA00023015"/>
    </source>
</evidence>
<dbReference type="GO" id="GO:0005829">
    <property type="term" value="C:cytosol"/>
    <property type="evidence" value="ECO:0007669"/>
    <property type="project" value="TreeGrafter"/>
</dbReference>
<dbReference type="InterPro" id="IPR011006">
    <property type="entry name" value="CheY-like_superfamily"/>
</dbReference>
<gene>
    <name evidence="10" type="ORF">CUN51_06300</name>
</gene>
<keyword evidence="4 7" id="KW-0238">DNA-binding</keyword>
<dbReference type="Pfam" id="PF00486">
    <property type="entry name" value="Trans_reg_C"/>
    <property type="match status" value="1"/>
</dbReference>
<dbReference type="InterPro" id="IPR039420">
    <property type="entry name" value="WalR-like"/>
</dbReference>
<evidence type="ECO:0000256" key="4">
    <source>
        <dbReference type="ARBA" id="ARBA00023125"/>
    </source>
</evidence>
<reference evidence="10 11" key="1">
    <citation type="submission" date="2017-11" db="EMBL/GenBank/DDBJ databases">
        <title>Evolution of Phototrophy in the Chloroflexi Phylum Driven by Horizontal Gene Transfer.</title>
        <authorList>
            <person name="Ward L.M."/>
            <person name="Hemp J."/>
            <person name="Shih P.M."/>
            <person name="Mcglynn S.E."/>
            <person name="Fischer W."/>
        </authorList>
    </citation>
    <scope>NUCLEOTIDE SEQUENCE [LARGE SCALE GENOMIC DNA]</scope>
    <source>
        <strain evidence="10">CP2_2F</strain>
    </source>
</reference>
<dbReference type="CDD" id="cd17574">
    <property type="entry name" value="REC_OmpR"/>
    <property type="match status" value="1"/>
</dbReference>
<dbReference type="SMART" id="SM00448">
    <property type="entry name" value="REC"/>
    <property type="match status" value="1"/>
</dbReference>
<dbReference type="Gene3D" id="6.10.250.690">
    <property type="match status" value="1"/>
</dbReference>
<dbReference type="Gene3D" id="1.10.10.10">
    <property type="entry name" value="Winged helix-like DNA-binding domain superfamily/Winged helix DNA-binding domain"/>
    <property type="match status" value="1"/>
</dbReference>
<dbReference type="GO" id="GO:0006355">
    <property type="term" value="P:regulation of DNA-templated transcription"/>
    <property type="evidence" value="ECO:0007669"/>
    <property type="project" value="InterPro"/>
</dbReference>
<evidence type="ECO:0000313" key="10">
    <source>
        <dbReference type="EMBL" id="PJF30791.1"/>
    </source>
</evidence>
<dbReference type="GO" id="GO:0000976">
    <property type="term" value="F:transcription cis-regulatory region binding"/>
    <property type="evidence" value="ECO:0007669"/>
    <property type="project" value="TreeGrafter"/>
</dbReference>
<evidence type="ECO:0000256" key="7">
    <source>
        <dbReference type="PROSITE-ProRule" id="PRU01091"/>
    </source>
</evidence>
<feature type="DNA-binding region" description="OmpR/PhoB-type" evidence="7">
    <location>
        <begin position="126"/>
        <end position="227"/>
    </location>
</feature>
<evidence type="ECO:0000256" key="5">
    <source>
        <dbReference type="ARBA" id="ARBA00023163"/>
    </source>
</evidence>
<dbReference type="CDD" id="cd00383">
    <property type="entry name" value="trans_reg_C"/>
    <property type="match status" value="1"/>
</dbReference>
<dbReference type="InterPro" id="IPR036388">
    <property type="entry name" value="WH-like_DNA-bd_sf"/>
</dbReference>
<feature type="domain" description="OmpR/PhoB-type" evidence="9">
    <location>
        <begin position="126"/>
        <end position="227"/>
    </location>
</feature>
<dbReference type="PANTHER" id="PTHR48111">
    <property type="entry name" value="REGULATOR OF RPOS"/>
    <property type="match status" value="1"/>
</dbReference>
<dbReference type="PROSITE" id="PS51755">
    <property type="entry name" value="OMPR_PHOB"/>
    <property type="match status" value="1"/>
</dbReference>
<organism evidence="10 11">
    <name type="scientific">Candidatus Thermofonsia Clade 1 bacterium</name>
    <dbReference type="NCBI Taxonomy" id="2364210"/>
    <lineage>
        <taxon>Bacteria</taxon>
        <taxon>Bacillati</taxon>
        <taxon>Chloroflexota</taxon>
        <taxon>Candidatus Thermofontia</taxon>
        <taxon>Candidatus Thermofonsia Clade 1</taxon>
    </lineage>
</organism>
<evidence type="ECO:0000256" key="6">
    <source>
        <dbReference type="PROSITE-ProRule" id="PRU00169"/>
    </source>
</evidence>
<dbReference type="SMART" id="SM00862">
    <property type="entry name" value="Trans_reg_C"/>
    <property type="match status" value="1"/>
</dbReference>
<dbReference type="InterPro" id="IPR001867">
    <property type="entry name" value="OmpR/PhoB-type_DNA-bd"/>
</dbReference>
<dbReference type="PROSITE" id="PS50110">
    <property type="entry name" value="RESPONSE_REGULATORY"/>
    <property type="match status" value="1"/>
</dbReference>
<dbReference type="SUPFAM" id="SSF52172">
    <property type="entry name" value="CheY-like"/>
    <property type="match status" value="1"/>
</dbReference>
<keyword evidence="1 6" id="KW-0597">Phosphoprotein</keyword>
<accession>A0A2M8NZR7</accession>
<dbReference type="Proteomes" id="UP000228921">
    <property type="component" value="Unassembled WGS sequence"/>
</dbReference>
<name>A0A2M8NZR7_9CHLR</name>
<dbReference type="InterPro" id="IPR001789">
    <property type="entry name" value="Sig_transdc_resp-reg_receiver"/>
</dbReference>
<dbReference type="Pfam" id="PF00072">
    <property type="entry name" value="Response_reg"/>
    <property type="match status" value="1"/>
</dbReference>